<accession>A0A1I4WIV7</accession>
<dbReference type="EMBL" id="FOVF01000005">
    <property type="protein sequence ID" value="SFN13345.1"/>
    <property type="molecule type" value="Genomic_DNA"/>
</dbReference>
<proteinExistence type="predicted"/>
<feature type="domain" description="Glutaredoxin" evidence="2">
    <location>
        <begin position="41"/>
        <end position="97"/>
    </location>
</feature>
<evidence type="ECO:0000313" key="3">
    <source>
        <dbReference type="EMBL" id="SFN13345.1"/>
    </source>
</evidence>
<reference evidence="3 4" key="1">
    <citation type="submission" date="2016-10" db="EMBL/GenBank/DDBJ databases">
        <authorList>
            <person name="de Groot N.N."/>
        </authorList>
    </citation>
    <scope>NUCLEOTIDE SEQUENCE [LARGE SCALE GENOMIC DNA]</scope>
    <source>
        <strain evidence="3 4">CGMCC 1.7659</strain>
    </source>
</reference>
<evidence type="ECO:0000313" key="4">
    <source>
        <dbReference type="Proteomes" id="UP000198575"/>
    </source>
</evidence>
<keyword evidence="1" id="KW-0732">Signal</keyword>
<gene>
    <name evidence="3" type="ORF">SAMN05216289_10542</name>
</gene>
<keyword evidence="4" id="KW-1185">Reference proteome</keyword>
<dbReference type="RefSeq" id="WP_092405686.1">
    <property type="nucleotide sequence ID" value="NZ_FOVF01000005.1"/>
</dbReference>
<evidence type="ECO:0000256" key="1">
    <source>
        <dbReference type="SAM" id="SignalP"/>
    </source>
</evidence>
<dbReference type="InterPro" id="IPR002109">
    <property type="entry name" value="Glutaredoxin"/>
</dbReference>
<dbReference type="SUPFAM" id="SSF52833">
    <property type="entry name" value="Thioredoxin-like"/>
    <property type="match status" value="1"/>
</dbReference>
<dbReference type="Gene3D" id="3.40.30.10">
    <property type="entry name" value="Glutaredoxin"/>
    <property type="match status" value="1"/>
</dbReference>
<dbReference type="CDD" id="cd02976">
    <property type="entry name" value="NrdH"/>
    <property type="match status" value="1"/>
</dbReference>
<dbReference type="PROSITE" id="PS51354">
    <property type="entry name" value="GLUTAREDOXIN_2"/>
    <property type="match status" value="1"/>
</dbReference>
<sequence length="120" mass="12918">MMRLARAQRSIGLVLALAGLSACSQEVDIGALRSEIGDTPVVMLSTSTCGYCKRLRADLHQWGVAFDDLDVESNDRGYAAYREVNGRGVPILVIGDTVLHGYSPERSRALLVAANLLPDS</sequence>
<dbReference type="InterPro" id="IPR036249">
    <property type="entry name" value="Thioredoxin-like_sf"/>
</dbReference>
<feature type="signal peptide" evidence="1">
    <location>
        <begin position="1"/>
        <end position="24"/>
    </location>
</feature>
<evidence type="ECO:0000259" key="2">
    <source>
        <dbReference type="Pfam" id="PF00462"/>
    </source>
</evidence>
<dbReference type="Proteomes" id="UP000198575">
    <property type="component" value="Unassembled WGS sequence"/>
</dbReference>
<dbReference type="Pfam" id="PF00462">
    <property type="entry name" value="Glutaredoxin"/>
    <property type="match status" value="1"/>
</dbReference>
<dbReference type="STRING" id="578942.SAMN05216289_10542"/>
<organism evidence="3 4">
    <name type="scientific">Dokdonella immobilis</name>
    <dbReference type="NCBI Taxonomy" id="578942"/>
    <lineage>
        <taxon>Bacteria</taxon>
        <taxon>Pseudomonadati</taxon>
        <taxon>Pseudomonadota</taxon>
        <taxon>Gammaproteobacteria</taxon>
        <taxon>Lysobacterales</taxon>
        <taxon>Rhodanobacteraceae</taxon>
        <taxon>Dokdonella</taxon>
    </lineage>
</organism>
<name>A0A1I4WIV7_9GAMM</name>
<feature type="chain" id="PRO_5011493319" evidence="1">
    <location>
        <begin position="25"/>
        <end position="120"/>
    </location>
</feature>
<dbReference type="AlphaFoldDB" id="A0A1I4WIV7"/>
<protein>
    <submittedName>
        <fullName evidence="3">Glutaredoxin</fullName>
    </submittedName>
</protein>
<dbReference type="PROSITE" id="PS51257">
    <property type="entry name" value="PROKAR_LIPOPROTEIN"/>
    <property type="match status" value="1"/>
</dbReference>
<dbReference type="OrthoDB" id="8991911at2"/>